<feature type="compositionally biased region" description="Polar residues" evidence="1">
    <location>
        <begin position="8"/>
        <end position="23"/>
    </location>
</feature>
<name>A0A9W9TTU5_9EURO</name>
<dbReference type="Proteomes" id="UP001150941">
    <property type="component" value="Unassembled WGS sequence"/>
</dbReference>
<comment type="caution">
    <text evidence="2">The sequence shown here is derived from an EMBL/GenBank/DDBJ whole genome shotgun (WGS) entry which is preliminary data.</text>
</comment>
<feature type="region of interest" description="Disordered" evidence="1">
    <location>
        <begin position="1"/>
        <end position="31"/>
    </location>
</feature>
<dbReference type="OrthoDB" id="8964853at2759"/>
<dbReference type="GeneID" id="83200508"/>
<dbReference type="AlphaFoldDB" id="A0A9W9TTU5"/>
<gene>
    <name evidence="2" type="ORF">N7468_003908</name>
</gene>
<keyword evidence="3" id="KW-1185">Reference proteome</keyword>
<accession>A0A9W9TTU5</accession>
<dbReference type="RefSeq" id="XP_058332208.1">
    <property type="nucleotide sequence ID" value="XM_058473205.1"/>
</dbReference>
<organism evidence="2 3">
    <name type="scientific">Penicillium chermesinum</name>
    <dbReference type="NCBI Taxonomy" id="63820"/>
    <lineage>
        <taxon>Eukaryota</taxon>
        <taxon>Fungi</taxon>
        <taxon>Dikarya</taxon>
        <taxon>Ascomycota</taxon>
        <taxon>Pezizomycotina</taxon>
        <taxon>Eurotiomycetes</taxon>
        <taxon>Eurotiomycetidae</taxon>
        <taxon>Eurotiales</taxon>
        <taxon>Aspergillaceae</taxon>
        <taxon>Penicillium</taxon>
    </lineage>
</organism>
<reference evidence="2" key="1">
    <citation type="submission" date="2022-11" db="EMBL/GenBank/DDBJ databases">
        <authorList>
            <person name="Petersen C."/>
        </authorList>
    </citation>
    <scope>NUCLEOTIDE SEQUENCE</scope>
    <source>
        <strain evidence="2">IBT 19713</strain>
    </source>
</reference>
<evidence type="ECO:0000313" key="2">
    <source>
        <dbReference type="EMBL" id="KAJ5239289.1"/>
    </source>
</evidence>
<evidence type="ECO:0000256" key="1">
    <source>
        <dbReference type="SAM" id="MobiDB-lite"/>
    </source>
</evidence>
<proteinExistence type="predicted"/>
<dbReference type="EMBL" id="JAPQKS010000003">
    <property type="protein sequence ID" value="KAJ5239289.1"/>
    <property type="molecule type" value="Genomic_DNA"/>
</dbReference>
<evidence type="ECO:0000313" key="3">
    <source>
        <dbReference type="Proteomes" id="UP001150941"/>
    </source>
</evidence>
<reference evidence="2" key="2">
    <citation type="journal article" date="2023" name="IMA Fungus">
        <title>Comparative genomic study of the Penicillium genus elucidates a diverse pangenome and 15 lateral gene transfer events.</title>
        <authorList>
            <person name="Petersen C."/>
            <person name="Sorensen T."/>
            <person name="Nielsen M.R."/>
            <person name="Sondergaard T.E."/>
            <person name="Sorensen J.L."/>
            <person name="Fitzpatrick D.A."/>
            <person name="Frisvad J.C."/>
            <person name="Nielsen K.L."/>
        </authorList>
    </citation>
    <scope>NUCLEOTIDE SEQUENCE</scope>
    <source>
        <strain evidence="2">IBT 19713</strain>
    </source>
</reference>
<sequence>MLKMEIPDNSTNSHELSVASQGAQKPKKKRIRNWTAEDRAVHREFEKSRREAFSERLMHIIVDASIAHHQAQQAASRKAADAIESLLSERDDLLKEVNYFRSLYQPGTSIPRQARPISPTVHDLLTTSKAGTSSSIAGSSRNMSIGTVSDQASPTTLGSFMPVVSEDLPVHEPVPLPSGHPLPSRDSVPPSNYSVVDWNWSSPEKETANMPVNLLDEPSMLWTPAPDIPIATPPKDANAEYNPGHLVKNSAMFWTHHPGQFTPTPPQDAAHFGLNGGFVAENPLVWPPYLPMAAVSSTESRNIALSNQMIQFSGSQLAPNQSI</sequence>
<protein>
    <submittedName>
        <fullName evidence="2">Uncharacterized protein</fullName>
    </submittedName>
</protein>